<dbReference type="AlphaFoldDB" id="X1BGG2"/>
<accession>X1BGG2</accession>
<keyword evidence="3 5" id="KW-1133">Transmembrane helix</keyword>
<reference evidence="6" key="1">
    <citation type="journal article" date="2014" name="Front. Microbiol.">
        <title>High frequency of phylogenetically diverse reductive dehalogenase-homologous genes in deep subseafloor sedimentary metagenomes.</title>
        <authorList>
            <person name="Kawai M."/>
            <person name="Futagami T."/>
            <person name="Toyoda A."/>
            <person name="Takaki Y."/>
            <person name="Nishi S."/>
            <person name="Hori S."/>
            <person name="Arai W."/>
            <person name="Tsubouchi T."/>
            <person name="Morono Y."/>
            <person name="Uchiyama I."/>
            <person name="Ito T."/>
            <person name="Fujiyama A."/>
            <person name="Inagaki F."/>
            <person name="Takami H."/>
        </authorList>
    </citation>
    <scope>NUCLEOTIDE SEQUENCE</scope>
    <source>
        <strain evidence="6">Expedition CK06-06</strain>
    </source>
</reference>
<keyword evidence="2 5" id="KW-0812">Transmembrane</keyword>
<dbReference type="InterPro" id="IPR021147">
    <property type="entry name" value="DUF697"/>
</dbReference>
<sequence length="292" mass="32615">MVGTTILGLILLGLLAIPIILIAKLRAPLPFPDNDEDLEKYKLMFKERLTKHPVAIENKLDPHQPEQLLEIDNILKEKSDKIIFDSASAVFISTAISQNGKLDAFTVLAAQVRIIWKVAHVYWQRPTIRNLQQLYTNVAINAMAASTIEQMDLSQQIQPIVNAVLKSPGKHIPIVGNAAHMITDSILEGTVNAFLTLRIGVLTKNYCFPEAKTIKEIKSNSFLEASVLLKSLVFKSSSKIIEGVLKAGKNASVQTFKSSYGAMEKAVKQQNLAFRVFFLSLRRTLRRIYMKS</sequence>
<feature type="non-terminal residue" evidence="6">
    <location>
        <position position="292"/>
    </location>
</feature>
<name>X1BGG2_9ZZZZ</name>
<dbReference type="Pfam" id="PF05128">
    <property type="entry name" value="DUF697"/>
    <property type="match status" value="1"/>
</dbReference>
<evidence type="ECO:0000256" key="5">
    <source>
        <dbReference type="SAM" id="Phobius"/>
    </source>
</evidence>
<protein>
    <recommendedName>
        <fullName evidence="7">DUF697 domain-containing protein</fullName>
    </recommendedName>
</protein>
<comment type="subcellular location">
    <subcellularLocation>
        <location evidence="1">Membrane</location>
        <topology evidence="1">Multi-pass membrane protein</topology>
    </subcellularLocation>
</comment>
<dbReference type="EMBL" id="BART01001575">
    <property type="protein sequence ID" value="GAG71126.1"/>
    <property type="molecule type" value="Genomic_DNA"/>
</dbReference>
<evidence type="ECO:0000256" key="3">
    <source>
        <dbReference type="ARBA" id="ARBA00022989"/>
    </source>
</evidence>
<evidence type="ECO:0000256" key="1">
    <source>
        <dbReference type="ARBA" id="ARBA00004141"/>
    </source>
</evidence>
<dbReference type="GO" id="GO:0016020">
    <property type="term" value="C:membrane"/>
    <property type="evidence" value="ECO:0007669"/>
    <property type="project" value="UniProtKB-SubCell"/>
</dbReference>
<evidence type="ECO:0000256" key="4">
    <source>
        <dbReference type="ARBA" id="ARBA00023136"/>
    </source>
</evidence>
<evidence type="ECO:0000256" key="2">
    <source>
        <dbReference type="ARBA" id="ARBA00022692"/>
    </source>
</evidence>
<comment type="caution">
    <text evidence="6">The sequence shown here is derived from an EMBL/GenBank/DDBJ whole genome shotgun (WGS) entry which is preliminary data.</text>
</comment>
<proteinExistence type="predicted"/>
<gene>
    <name evidence="6" type="ORF">S01H4_05429</name>
</gene>
<organism evidence="6">
    <name type="scientific">marine sediment metagenome</name>
    <dbReference type="NCBI Taxonomy" id="412755"/>
    <lineage>
        <taxon>unclassified sequences</taxon>
        <taxon>metagenomes</taxon>
        <taxon>ecological metagenomes</taxon>
    </lineage>
</organism>
<evidence type="ECO:0000313" key="6">
    <source>
        <dbReference type="EMBL" id="GAG71126.1"/>
    </source>
</evidence>
<feature type="transmembrane region" description="Helical" evidence="5">
    <location>
        <begin position="6"/>
        <end position="23"/>
    </location>
</feature>
<keyword evidence="4 5" id="KW-0472">Membrane</keyword>
<evidence type="ECO:0008006" key="7">
    <source>
        <dbReference type="Google" id="ProtNLM"/>
    </source>
</evidence>